<keyword evidence="2" id="KW-1185">Reference proteome</keyword>
<reference evidence="1 2" key="1">
    <citation type="journal article" date="2022" name="New Phytol.">
        <title>Ecological generalism drives hyperdiversity of secondary metabolite gene clusters in xylarialean endophytes.</title>
        <authorList>
            <person name="Franco M.E.E."/>
            <person name="Wisecaver J.H."/>
            <person name="Arnold A.E."/>
            <person name="Ju Y.M."/>
            <person name="Slot J.C."/>
            <person name="Ahrendt S."/>
            <person name="Moore L.P."/>
            <person name="Eastman K.E."/>
            <person name="Scott K."/>
            <person name="Konkel Z."/>
            <person name="Mondo S.J."/>
            <person name="Kuo A."/>
            <person name="Hayes R.D."/>
            <person name="Haridas S."/>
            <person name="Andreopoulos B."/>
            <person name="Riley R."/>
            <person name="LaButti K."/>
            <person name="Pangilinan J."/>
            <person name="Lipzen A."/>
            <person name="Amirebrahimi M."/>
            <person name="Yan J."/>
            <person name="Adam C."/>
            <person name="Keymanesh K."/>
            <person name="Ng V."/>
            <person name="Louie K."/>
            <person name="Northen T."/>
            <person name="Drula E."/>
            <person name="Henrissat B."/>
            <person name="Hsieh H.M."/>
            <person name="Youens-Clark K."/>
            <person name="Lutzoni F."/>
            <person name="Miadlikowska J."/>
            <person name="Eastwood D.C."/>
            <person name="Hamelin R.C."/>
            <person name="Grigoriev I.V."/>
            <person name="U'Ren J.M."/>
        </authorList>
    </citation>
    <scope>NUCLEOTIDE SEQUENCE [LARGE SCALE GENOMIC DNA]</scope>
    <source>
        <strain evidence="1 2">CBS 119005</strain>
    </source>
</reference>
<sequence>MEGKYAEREEASGNPHHDASASAPAPVNQYSPIDVLPESSSAAGFPRVDTFGSISTDANPPSPPMRDTSTMDLLGASAPPGRAASITSESTASLADHDGSSRPAGHHRTISLNPSLSSIAKPPESQTGGTALSPIPSGSPGNSIAPATPVDPPKPAAATKAATPKMPSDGPSKKEQFKKTSSNFIRIFGYSTRGDRILLCASIVAAMGAGVAFPLMTIVFGQLIGNIANTRADLDAAGSQQHYSQLISEYVLWMVYLFIGRFVLGYVATLGFRMMSLRISSAMRLTYFKALLGLPVSLLDTQPPGQIAAIITTTANTLQNGISERLAAIIQNLSMFISSIVIAFSRSWKLSLVTSSGLLLITVCYCVTIPFVVKNMKQVEDANIMGSAVASETFGSIRMVAAYGAELKMVNKYQEWVDEAQRRGLRLSKIVAIQQGTIYFSVYATFALTFWFAVKLLVALEINHVGTLITVLMCIMMIVMGVGGVAAPISSAARAAGAASILFNGIDAPRPVVTGLKHPDVSATGDIVLWGLNFTYPTRPQLKVLDGLNLILPAGKTTAIVGPSGSGKSTIVALIERWYELDGDMDQKRLITFFRNGSITIGGVKLTDIDLKWWRSQIGLVQQEPFLFNATIFQNVANGLIGTEWEDCEMSKKKELVEQACKEAFADEFISRLPEGYDTRVGDAGIKLSGGQRQRLAIARAIVKQPKILILDEATSSIDVRGEKVVQAALDKVSKNRTTLMIAHRLSTVKKADNIVVLAKGKVVQWGNHETLMAQVGGPYWLLTNSQKLSMGEGDYVDTSSDITEVTEVEKRTMDLMTLDENKGEVRDSESTVVDEPAWKPRGVLGSFGALLLEQKPFWPWYGVMLFGALIAGASPPVQAFLFAAQISSFAYWGDVLIAITNFWCLMFVALAAAAGVGYFALGFSSTVVSFYITSTYRREYFQNIVSKSVSWFDGEGRSIGALTGIVASDPTQLQQLLGTNMAFAAISIFSVLGCLIISFYFGWKLTIVALSSAMPLALAAGFFRIRVEKGFETMNLKVFSESAKFATESVGAIRTVTALTLEDSICNRYEKLLDAHVKGAFKRARYTTLVFAASDSLPLLCMAFVLWYGGTLLVSGEYWTFQYLVVYIAVVQGAMGAGQWLSFGPNIAQATAAANRIQAMRSKNKVNEQGITLDDRDVDEDIQGIKIELRDVWFRYPTRDVPVLNGLDMTIEKGQFAAIVGPSGCGKTSVISLLERFYKVKSGSIRYNDIDIDNIDLASYRKTISLVAQEPSLFDGTIRENLLLGVDPDSVTDEELEQVCRDAEIHNYITSLPEGYNTKVGIKGILLSGGQKQRVSIARALIRNPRLLLLDEATSNLDSETEKLVQDVFERTKKSRTMIVVAHRLATIQNADIIFVLGDGQVLESGTHMALLQKRGVYFGMCQAQALDR</sequence>
<proteinExistence type="predicted"/>
<dbReference type="EMBL" id="MU393484">
    <property type="protein sequence ID" value="KAI4864603.1"/>
    <property type="molecule type" value="Genomic_DNA"/>
</dbReference>
<protein>
    <submittedName>
        <fullName evidence="1">P-loop containing nucleoside triphosphate hydrolase protein</fullName>
    </submittedName>
</protein>
<organism evidence="1 2">
    <name type="scientific">Hypoxylon rubiginosum</name>
    <dbReference type="NCBI Taxonomy" id="110542"/>
    <lineage>
        <taxon>Eukaryota</taxon>
        <taxon>Fungi</taxon>
        <taxon>Dikarya</taxon>
        <taxon>Ascomycota</taxon>
        <taxon>Pezizomycotina</taxon>
        <taxon>Sordariomycetes</taxon>
        <taxon>Xylariomycetidae</taxon>
        <taxon>Xylariales</taxon>
        <taxon>Hypoxylaceae</taxon>
        <taxon>Hypoxylon</taxon>
    </lineage>
</organism>
<name>A0ACB9YZF7_9PEZI</name>
<accession>A0ACB9YZF7</accession>
<keyword evidence="1" id="KW-0378">Hydrolase</keyword>
<dbReference type="Proteomes" id="UP001497700">
    <property type="component" value="Unassembled WGS sequence"/>
</dbReference>
<evidence type="ECO:0000313" key="2">
    <source>
        <dbReference type="Proteomes" id="UP001497700"/>
    </source>
</evidence>
<evidence type="ECO:0000313" key="1">
    <source>
        <dbReference type="EMBL" id="KAI4864603.1"/>
    </source>
</evidence>
<gene>
    <name evidence="1" type="ORF">F4820DRAFT_331112</name>
</gene>
<comment type="caution">
    <text evidence="1">The sequence shown here is derived from an EMBL/GenBank/DDBJ whole genome shotgun (WGS) entry which is preliminary data.</text>
</comment>